<dbReference type="EMBL" id="KN847492">
    <property type="protein sequence ID" value="KIW20479.1"/>
    <property type="molecule type" value="Genomic_DNA"/>
</dbReference>
<evidence type="ECO:0000256" key="1">
    <source>
        <dbReference type="SAM" id="MobiDB-lite"/>
    </source>
</evidence>
<accession>A0A0D2CA98</accession>
<dbReference type="RefSeq" id="XP_016240695.1">
    <property type="nucleotide sequence ID" value="XM_016375419.1"/>
</dbReference>
<dbReference type="VEuPathDB" id="FungiDB:PV08_01054"/>
<proteinExistence type="predicted"/>
<name>A0A0D2CA98_9EURO</name>
<evidence type="ECO:0008006" key="4">
    <source>
        <dbReference type="Google" id="ProtNLM"/>
    </source>
</evidence>
<dbReference type="AlphaFoldDB" id="A0A0D2CA98"/>
<dbReference type="Proteomes" id="UP000053328">
    <property type="component" value="Unassembled WGS sequence"/>
</dbReference>
<sequence length="265" mass="29310">MCLYQNRFCRSEKQGCNPGGSSSTTTTTLSTDVVAQDDSDSRAGTAEYNGNLQTEESQDVSLSISAERTAAIPDSISLHTAETFPLVDADVLNFDFSFMAFDEDVEPLWPPDSPFPYFDPLCNLPSMSMNSELSASSRPTHNELMDGESDTSRGFSMEQSDPVEAKCAAICALLRKLDTSASEDDLERYSSREQVLQFHQLYGRHFQYHFPILHSPSHSLPSSSPILLLAIVLAGAHYSQPSNPGHRLLHFAVRLITHIEMEQVV</sequence>
<evidence type="ECO:0000313" key="2">
    <source>
        <dbReference type="EMBL" id="KIW20479.1"/>
    </source>
</evidence>
<dbReference type="HOGENOM" id="CLU_1049855_0_0_1"/>
<gene>
    <name evidence="2" type="ORF">PV08_01054</name>
</gene>
<dbReference type="GeneID" id="27328137"/>
<protein>
    <recommendedName>
        <fullName evidence="4">Transcription factor domain-containing protein</fullName>
    </recommendedName>
</protein>
<dbReference type="STRING" id="91928.A0A0D2CA98"/>
<reference evidence="2 3" key="1">
    <citation type="submission" date="2015-01" db="EMBL/GenBank/DDBJ databases">
        <title>The Genome Sequence of Exophiala spinifera CBS89968.</title>
        <authorList>
            <consortium name="The Broad Institute Genomics Platform"/>
            <person name="Cuomo C."/>
            <person name="de Hoog S."/>
            <person name="Gorbushina A."/>
            <person name="Stielow B."/>
            <person name="Teixiera M."/>
            <person name="Abouelleil A."/>
            <person name="Chapman S.B."/>
            <person name="Priest M."/>
            <person name="Young S.K."/>
            <person name="Wortman J."/>
            <person name="Nusbaum C."/>
            <person name="Birren B."/>
        </authorList>
    </citation>
    <scope>NUCLEOTIDE SEQUENCE [LARGE SCALE GENOMIC DNA]</scope>
    <source>
        <strain evidence="2 3">CBS 89968</strain>
    </source>
</reference>
<keyword evidence="3" id="KW-1185">Reference proteome</keyword>
<dbReference type="OrthoDB" id="5104210at2759"/>
<feature type="region of interest" description="Disordered" evidence="1">
    <location>
        <begin position="131"/>
        <end position="157"/>
    </location>
</feature>
<organism evidence="2 3">
    <name type="scientific">Exophiala spinifera</name>
    <dbReference type="NCBI Taxonomy" id="91928"/>
    <lineage>
        <taxon>Eukaryota</taxon>
        <taxon>Fungi</taxon>
        <taxon>Dikarya</taxon>
        <taxon>Ascomycota</taxon>
        <taxon>Pezizomycotina</taxon>
        <taxon>Eurotiomycetes</taxon>
        <taxon>Chaetothyriomycetidae</taxon>
        <taxon>Chaetothyriales</taxon>
        <taxon>Herpotrichiellaceae</taxon>
        <taxon>Exophiala</taxon>
    </lineage>
</organism>
<evidence type="ECO:0000313" key="3">
    <source>
        <dbReference type="Proteomes" id="UP000053328"/>
    </source>
</evidence>